<evidence type="ECO:0000313" key="1">
    <source>
        <dbReference type="EMBL" id="RKX65140.1"/>
    </source>
</evidence>
<reference evidence="1 2" key="1">
    <citation type="submission" date="2018-06" db="EMBL/GenBank/DDBJ databases">
        <title>Extensive metabolic versatility and redundancy in microbially diverse, dynamic hydrothermal sediments.</title>
        <authorList>
            <person name="Dombrowski N."/>
            <person name="Teske A."/>
            <person name="Baker B.J."/>
        </authorList>
    </citation>
    <scope>NUCLEOTIDE SEQUENCE [LARGE SCALE GENOMIC DNA]</scope>
    <source>
        <strain evidence="1">B35_G9</strain>
    </source>
</reference>
<protein>
    <submittedName>
        <fullName evidence="1">Uncharacterized protein</fullName>
    </submittedName>
</protein>
<name>A0A660S7F5_UNCT6</name>
<accession>A0A660S7F5</accession>
<dbReference type="Proteomes" id="UP000282321">
    <property type="component" value="Unassembled WGS sequence"/>
</dbReference>
<dbReference type="EMBL" id="QNBC01000108">
    <property type="protein sequence ID" value="RKX65140.1"/>
    <property type="molecule type" value="Genomic_DNA"/>
</dbReference>
<gene>
    <name evidence="1" type="ORF">DRP44_06980</name>
</gene>
<evidence type="ECO:0000313" key="2">
    <source>
        <dbReference type="Proteomes" id="UP000282321"/>
    </source>
</evidence>
<organism evidence="1 2">
    <name type="scientific">candidate division TA06 bacterium</name>
    <dbReference type="NCBI Taxonomy" id="2250710"/>
    <lineage>
        <taxon>Bacteria</taxon>
        <taxon>Bacteria division TA06</taxon>
    </lineage>
</organism>
<proteinExistence type="predicted"/>
<dbReference type="AlphaFoldDB" id="A0A660S7F5"/>
<sequence>MKRTIYLLIFTMFLALAVYGFDPVFLSSLSPESLRSATYNYTVTGYNGTIINGVLMAKVQDNNEILVSMKIGERKKRALIRYSSNRGDGIDAFYIYNDSGEKIPFYESSKRNQKQNPNNALNKYELVYRKPTNVRTLAGTFTVTESKYRRHNIKKINKNDLEMITETNDEIIVDEYHGFPVQILEDKNVRHRIVNLRDTTMIIPNKRDNLVKRVKIEITSYEENH</sequence>
<comment type="caution">
    <text evidence="1">The sequence shown here is derived from an EMBL/GenBank/DDBJ whole genome shotgun (WGS) entry which is preliminary data.</text>
</comment>